<dbReference type="InterPro" id="IPR039871">
    <property type="entry name" value="FAM8A1"/>
</dbReference>
<dbReference type="GeneID" id="106463452"/>
<proteinExistence type="predicted"/>
<feature type="compositionally biased region" description="Basic and acidic residues" evidence="5">
    <location>
        <begin position="1"/>
        <end position="17"/>
    </location>
</feature>
<evidence type="ECO:0000256" key="1">
    <source>
        <dbReference type="ARBA" id="ARBA00004141"/>
    </source>
</evidence>
<feature type="region of interest" description="Disordered" evidence="5">
    <location>
        <begin position="1"/>
        <end position="25"/>
    </location>
</feature>
<dbReference type="Pfam" id="PF06271">
    <property type="entry name" value="RDD"/>
    <property type="match status" value="1"/>
</dbReference>
<keyword evidence="2 6" id="KW-0812">Transmembrane</keyword>
<protein>
    <submittedName>
        <fullName evidence="9">Protein FAM8A1-like</fullName>
    </submittedName>
</protein>
<comment type="subcellular location">
    <subcellularLocation>
        <location evidence="1">Membrane</location>
        <topology evidence="1">Multi-pass membrane protein</topology>
    </subcellularLocation>
</comment>
<keyword evidence="3 6" id="KW-1133">Transmembrane helix</keyword>
<organism evidence="8 9">
    <name type="scientific">Limulus polyphemus</name>
    <name type="common">Atlantic horseshoe crab</name>
    <dbReference type="NCBI Taxonomy" id="6850"/>
    <lineage>
        <taxon>Eukaryota</taxon>
        <taxon>Metazoa</taxon>
        <taxon>Ecdysozoa</taxon>
        <taxon>Arthropoda</taxon>
        <taxon>Chelicerata</taxon>
        <taxon>Merostomata</taxon>
        <taxon>Xiphosura</taxon>
        <taxon>Limulidae</taxon>
        <taxon>Limulus</taxon>
    </lineage>
</organism>
<dbReference type="InterPro" id="IPR010432">
    <property type="entry name" value="RDD"/>
</dbReference>
<dbReference type="Proteomes" id="UP000694941">
    <property type="component" value="Unplaced"/>
</dbReference>
<gene>
    <name evidence="9" type="primary">LOC106463452</name>
</gene>
<name>A0ABM1BBZ6_LIMPO</name>
<evidence type="ECO:0000313" key="9">
    <source>
        <dbReference type="RefSeq" id="XP_013778934.1"/>
    </source>
</evidence>
<evidence type="ECO:0000313" key="8">
    <source>
        <dbReference type="Proteomes" id="UP000694941"/>
    </source>
</evidence>
<evidence type="ECO:0000259" key="7">
    <source>
        <dbReference type="Pfam" id="PF06271"/>
    </source>
</evidence>
<feature type="transmembrane region" description="Helical" evidence="6">
    <location>
        <begin position="160"/>
        <end position="182"/>
    </location>
</feature>
<dbReference type="PANTHER" id="PTHR13659">
    <property type="entry name" value="AUTOSOMAL HIGHLY CONSERVED PROTEIN"/>
    <property type="match status" value="1"/>
</dbReference>
<evidence type="ECO:0000256" key="2">
    <source>
        <dbReference type="ARBA" id="ARBA00022692"/>
    </source>
</evidence>
<evidence type="ECO:0000256" key="6">
    <source>
        <dbReference type="SAM" id="Phobius"/>
    </source>
</evidence>
<dbReference type="RefSeq" id="XP_013778934.1">
    <property type="nucleotide sequence ID" value="XM_013923480.2"/>
</dbReference>
<evidence type="ECO:0000256" key="5">
    <source>
        <dbReference type="SAM" id="MobiDB-lite"/>
    </source>
</evidence>
<dbReference type="PANTHER" id="PTHR13659:SF5">
    <property type="entry name" value="PROTEIN FAM8A1"/>
    <property type="match status" value="1"/>
</dbReference>
<feature type="domain" description="RDD" evidence="7">
    <location>
        <begin position="153"/>
        <end position="255"/>
    </location>
</feature>
<accession>A0ABM1BBZ6</accession>
<evidence type="ECO:0000256" key="4">
    <source>
        <dbReference type="ARBA" id="ARBA00023136"/>
    </source>
</evidence>
<evidence type="ECO:0000256" key="3">
    <source>
        <dbReference type="ARBA" id="ARBA00022989"/>
    </source>
</evidence>
<keyword evidence="4 6" id="KW-0472">Membrane</keyword>
<reference evidence="9" key="1">
    <citation type="submission" date="2025-08" db="UniProtKB">
        <authorList>
            <consortium name="RefSeq"/>
        </authorList>
    </citation>
    <scope>IDENTIFICATION</scope>
    <source>
        <tissue evidence="9">Muscle</tissue>
    </source>
</reference>
<keyword evidence="8" id="KW-1185">Reference proteome</keyword>
<sequence length="330" mass="37726">MVDVENSRNRNGIRSEGRTANQINNSTTNYVNENVTYKTASEYASTVNQWLWQCYYRQCFLAYFPYFLLQSAYHYQNTNTGTGDVNRNFPSPVFPTQHNLGNTDLQNVNAQQADDLPFQNQAPRINEQEIRAQPQPERGQVGLQQGVGREFYVPPLWKRFLAEVIDFFILLVMKIMVTYLAAEFGVIDIDRYGSEFLEGKMDFKMAFEMTSDVLTLEVAHRIVVCLYEIVCLHHGSGVPGGATPGKSVFGLRVVSCQVIEELGNDRIRVIPAGDIGLGWSFIRSFVKNFSMAFFFPASLTVFFFNHNRAVYDIVCNCLVVEDIPRRQRRN</sequence>